<keyword evidence="2" id="KW-1133">Transmembrane helix</keyword>
<feature type="compositionally biased region" description="Acidic residues" evidence="1">
    <location>
        <begin position="54"/>
        <end position="63"/>
    </location>
</feature>
<evidence type="ECO:0000256" key="1">
    <source>
        <dbReference type="SAM" id="MobiDB-lite"/>
    </source>
</evidence>
<protein>
    <submittedName>
        <fullName evidence="3">WGS project CCBQ000000000 data, contig 00016</fullName>
    </submittedName>
</protein>
<keyword evidence="2" id="KW-0812">Transmembrane</keyword>
<dbReference type="EMBL" id="CCBQ010000012">
    <property type="protein sequence ID" value="CDO92124.1"/>
    <property type="molecule type" value="Genomic_DNA"/>
</dbReference>
<feature type="region of interest" description="Disordered" evidence="1">
    <location>
        <begin position="52"/>
        <end position="74"/>
    </location>
</feature>
<organism evidence="3 4">
    <name type="scientific">Kluyveromyces dobzhanskii CBS 2104</name>
    <dbReference type="NCBI Taxonomy" id="1427455"/>
    <lineage>
        <taxon>Eukaryota</taxon>
        <taxon>Fungi</taxon>
        <taxon>Dikarya</taxon>
        <taxon>Ascomycota</taxon>
        <taxon>Saccharomycotina</taxon>
        <taxon>Saccharomycetes</taxon>
        <taxon>Saccharomycetales</taxon>
        <taxon>Saccharomycetaceae</taxon>
        <taxon>Kluyveromyces</taxon>
    </lineage>
</organism>
<name>A0A0A8L1P1_9SACH</name>
<proteinExistence type="predicted"/>
<keyword evidence="4" id="KW-1185">Reference proteome</keyword>
<dbReference type="Proteomes" id="UP000031516">
    <property type="component" value="Unassembled WGS sequence"/>
</dbReference>
<sequence length="130" mass="13691">MSVISDSSIDLFNMLPTGAVLTGVVLCYLLSGGRLSVSLALVISFIIFKKQGSEESEGADDTDGEKPKKKGCCGGKNGGCSGHKLDEFGMPAKKKGCCGGACKTKKVEDPTPIVEVGYDNEVDFTDSFKR</sequence>
<keyword evidence="2" id="KW-0472">Membrane</keyword>
<evidence type="ECO:0000313" key="4">
    <source>
        <dbReference type="Proteomes" id="UP000031516"/>
    </source>
</evidence>
<comment type="caution">
    <text evidence="3">The sequence shown here is derived from an EMBL/GenBank/DDBJ whole genome shotgun (WGS) entry which is preliminary data.</text>
</comment>
<evidence type="ECO:0000256" key="2">
    <source>
        <dbReference type="SAM" id="Phobius"/>
    </source>
</evidence>
<dbReference type="OrthoDB" id="4069932at2759"/>
<accession>A0A0A8L1P1</accession>
<dbReference type="AlphaFoldDB" id="A0A0A8L1P1"/>
<reference evidence="3 4" key="1">
    <citation type="submission" date="2014-03" db="EMBL/GenBank/DDBJ databases">
        <title>The genome of Kluyveromyces dobzhanskii.</title>
        <authorList>
            <person name="Nystedt B."/>
            <person name="Astrom S."/>
        </authorList>
    </citation>
    <scope>NUCLEOTIDE SEQUENCE [LARGE SCALE GENOMIC DNA]</scope>
    <source>
        <strain evidence="3 4">CBS 2104</strain>
    </source>
</reference>
<evidence type="ECO:0000313" key="3">
    <source>
        <dbReference type="EMBL" id="CDO92124.1"/>
    </source>
</evidence>
<gene>
    <name evidence="3" type="ORF">KLDO_g449</name>
</gene>
<feature type="transmembrane region" description="Helical" evidence="2">
    <location>
        <begin position="20"/>
        <end position="48"/>
    </location>
</feature>